<comment type="caution">
    <text evidence="8">The sequence shown here is derived from an EMBL/GenBank/DDBJ whole genome shotgun (WGS) entry which is preliminary data.</text>
</comment>
<organism evidence="8 9">
    <name type="scientific">Meridianimarinicoccus roseus</name>
    <dbReference type="NCBI Taxonomy" id="2072018"/>
    <lineage>
        <taxon>Bacteria</taxon>
        <taxon>Pseudomonadati</taxon>
        <taxon>Pseudomonadota</taxon>
        <taxon>Alphaproteobacteria</taxon>
        <taxon>Rhodobacterales</taxon>
        <taxon>Paracoccaceae</taxon>
        <taxon>Meridianimarinicoccus</taxon>
    </lineage>
</organism>
<accession>A0A2V2LBS7</accession>
<dbReference type="Proteomes" id="UP000245680">
    <property type="component" value="Unassembled WGS sequence"/>
</dbReference>
<keyword evidence="4 7" id="KW-0732">Signal</keyword>
<keyword evidence="5" id="KW-0864">Zinc transport</keyword>
<dbReference type="GO" id="GO:0046872">
    <property type="term" value="F:metal ion binding"/>
    <property type="evidence" value="ECO:0007669"/>
    <property type="project" value="InterPro"/>
</dbReference>
<dbReference type="OrthoDB" id="7346865at2"/>
<evidence type="ECO:0000256" key="5">
    <source>
        <dbReference type="ARBA" id="ARBA00022906"/>
    </source>
</evidence>
<evidence type="ECO:0000256" key="4">
    <source>
        <dbReference type="ARBA" id="ARBA00022729"/>
    </source>
</evidence>
<dbReference type="Gene3D" id="3.40.50.1980">
    <property type="entry name" value="Nitrogenase molybdenum iron protein domain"/>
    <property type="match status" value="2"/>
</dbReference>
<evidence type="ECO:0000256" key="6">
    <source>
        <dbReference type="SAM" id="MobiDB-lite"/>
    </source>
</evidence>
<feature type="chain" id="PRO_5016058313" description="High-affinity zinc uptake system protein ZnuA" evidence="7">
    <location>
        <begin position="35"/>
        <end position="334"/>
    </location>
</feature>
<name>A0A2V2LBS7_9RHOB</name>
<evidence type="ECO:0000313" key="8">
    <source>
        <dbReference type="EMBL" id="PWR02632.1"/>
    </source>
</evidence>
<feature type="signal peptide" evidence="7">
    <location>
        <begin position="1"/>
        <end position="34"/>
    </location>
</feature>
<dbReference type="InterPro" id="IPR006127">
    <property type="entry name" value="ZnuA-like"/>
</dbReference>
<dbReference type="PANTHER" id="PTHR42953:SF3">
    <property type="entry name" value="HIGH-AFFINITY ZINC UPTAKE SYSTEM PROTEIN ZNUA"/>
    <property type="match status" value="1"/>
</dbReference>
<gene>
    <name evidence="8" type="ORF">DKT77_10645</name>
</gene>
<evidence type="ECO:0000256" key="7">
    <source>
        <dbReference type="SAM" id="SignalP"/>
    </source>
</evidence>
<comment type="similarity">
    <text evidence="1">Belongs to the bacterial solute-binding protein 9 family.</text>
</comment>
<proteinExistence type="inferred from homology"/>
<feature type="compositionally biased region" description="Basic and acidic residues" evidence="6">
    <location>
        <begin position="136"/>
        <end position="157"/>
    </location>
</feature>
<dbReference type="RefSeq" id="WP_109811681.1">
    <property type="nucleotide sequence ID" value="NZ_QGKU01000033.1"/>
</dbReference>
<evidence type="ECO:0000313" key="9">
    <source>
        <dbReference type="Proteomes" id="UP000245680"/>
    </source>
</evidence>
<dbReference type="PANTHER" id="PTHR42953">
    <property type="entry name" value="HIGH-AFFINITY ZINC UPTAKE SYSTEM PROTEIN ZNUA-RELATED"/>
    <property type="match status" value="1"/>
</dbReference>
<dbReference type="SUPFAM" id="SSF53807">
    <property type="entry name" value="Helical backbone' metal receptor"/>
    <property type="match status" value="1"/>
</dbReference>
<dbReference type="AlphaFoldDB" id="A0A2V2LBS7"/>
<keyword evidence="3" id="KW-0813">Transport</keyword>
<evidence type="ECO:0000256" key="1">
    <source>
        <dbReference type="ARBA" id="ARBA00011028"/>
    </source>
</evidence>
<evidence type="ECO:0000256" key="3">
    <source>
        <dbReference type="ARBA" id="ARBA00022448"/>
    </source>
</evidence>
<sequence>MSKSPVSVPSAGLCAALCAVLCGLLGLMAGPARAAPRVAADIPPVHALVAQVMDGIGTPDLIMGGGASPHGHALRPSEARALQAADLVVWIGPGLTPWLGMALPTLAKGADLLTLAAHPGTRTLPARSAANFGLEADAHGDHDNHEDHEQGDAHGHDPAALADGLVDPHLWLDPGNAEIWLDEIAARLARLDPANAARYAENARTARAGLAALRSDLDAMLAPVRGGRYVVFHDGYQYFERAFDMPAAGAIALSDASDPSPARIAEIRSVVRQGGIACVFSEPQLNTALIAPVFEGTEVRLAVADPLGAALPPGPALYGDVLRGLAGALSDCLK</sequence>
<reference evidence="8 9" key="1">
    <citation type="submission" date="2018-05" db="EMBL/GenBank/DDBJ databases">
        <title>Rhodobacteraceae gen. nov., sp. nov. isolated from sea water.</title>
        <authorList>
            <person name="Ren Y."/>
        </authorList>
    </citation>
    <scope>NUCLEOTIDE SEQUENCE [LARGE SCALE GENOMIC DNA]</scope>
    <source>
        <strain evidence="8 9">TG-679</strain>
    </source>
</reference>
<protein>
    <recommendedName>
        <fullName evidence="2">High-affinity zinc uptake system protein ZnuA</fullName>
    </recommendedName>
</protein>
<dbReference type="Pfam" id="PF01297">
    <property type="entry name" value="ZnuA"/>
    <property type="match status" value="1"/>
</dbReference>
<keyword evidence="9" id="KW-1185">Reference proteome</keyword>
<keyword evidence="5" id="KW-0862">Zinc</keyword>
<dbReference type="GO" id="GO:0006829">
    <property type="term" value="P:zinc ion transport"/>
    <property type="evidence" value="ECO:0007669"/>
    <property type="project" value="UniProtKB-KW"/>
</dbReference>
<dbReference type="InterPro" id="IPR050492">
    <property type="entry name" value="Bact_metal-bind_prot9"/>
</dbReference>
<feature type="region of interest" description="Disordered" evidence="6">
    <location>
        <begin position="136"/>
        <end position="159"/>
    </location>
</feature>
<keyword evidence="5" id="KW-0406">Ion transport</keyword>
<evidence type="ECO:0000256" key="2">
    <source>
        <dbReference type="ARBA" id="ARBA00015915"/>
    </source>
</evidence>
<dbReference type="EMBL" id="QGKU01000033">
    <property type="protein sequence ID" value="PWR02632.1"/>
    <property type="molecule type" value="Genomic_DNA"/>
</dbReference>